<gene>
    <name evidence="1" type="ORF">MEA186_28927</name>
</gene>
<name>G6YIG3_9HYPH</name>
<protein>
    <submittedName>
        <fullName evidence="1">Amidase</fullName>
    </submittedName>
</protein>
<evidence type="ECO:0000313" key="2">
    <source>
        <dbReference type="Proteomes" id="UP000002949"/>
    </source>
</evidence>
<dbReference type="AlphaFoldDB" id="G6YIG3"/>
<organism evidence="1 2">
    <name type="scientific">Mesorhizobium amorphae CCNWGS0123</name>
    <dbReference type="NCBI Taxonomy" id="1082933"/>
    <lineage>
        <taxon>Bacteria</taxon>
        <taxon>Pseudomonadati</taxon>
        <taxon>Pseudomonadota</taxon>
        <taxon>Alphaproteobacteria</taxon>
        <taxon>Hyphomicrobiales</taxon>
        <taxon>Phyllobacteriaceae</taxon>
        <taxon>Mesorhizobium</taxon>
    </lineage>
</organism>
<dbReference type="InterPro" id="IPR036928">
    <property type="entry name" value="AS_sf"/>
</dbReference>
<dbReference type="Gene3D" id="3.90.1300.10">
    <property type="entry name" value="Amidase signature (AS) domain"/>
    <property type="match status" value="1"/>
</dbReference>
<dbReference type="SUPFAM" id="SSF75304">
    <property type="entry name" value="Amidase signature (AS) enzymes"/>
    <property type="match status" value="1"/>
</dbReference>
<dbReference type="EMBL" id="AGSN01000199">
    <property type="protein sequence ID" value="EHH06344.1"/>
    <property type="molecule type" value="Genomic_DNA"/>
</dbReference>
<accession>G6YIG3</accession>
<evidence type="ECO:0000313" key="1">
    <source>
        <dbReference type="EMBL" id="EHH06344.1"/>
    </source>
</evidence>
<dbReference type="eggNOG" id="COG0154">
    <property type="taxonomic scope" value="Bacteria"/>
</dbReference>
<reference evidence="1 2" key="1">
    <citation type="journal article" date="2012" name="J. Bacteriol.">
        <title>Draft Genome Sequence of Plant Growth-Promoting Rhizobium Mesorhizobium amorphae, Isolated from Zinc-Lead Mine Tailings.</title>
        <authorList>
            <person name="Hao X."/>
            <person name="Lin Y."/>
            <person name="Johnstone L."/>
            <person name="Baltrus D.A."/>
            <person name="Miller S.J."/>
            <person name="Wei G."/>
            <person name="Rensing C."/>
        </authorList>
    </citation>
    <scope>NUCLEOTIDE SEQUENCE [LARGE SCALE GENOMIC DNA]</scope>
    <source>
        <strain evidence="1 2">CCNWGS0123</strain>
    </source>
</reference>
<dbReference type="PATRIC" id="fig|1082933.3.peg.5622"/>
<keyword evidence="2" id="KW-1185">Reference proteome</keyword>
<sequence>MLPPLQDEIRAGNHPCLTFPTNTLIGSQTWLPSICLPAGFCQGIPVGLELLVQPYREANLFRLGYGFEQTTKYRRPPVFD</sequence>
<proteinExistence type="predicted"/>
<dbReference type="Proteomes" id="UP000002949">
    <property type="component" value="Unassembled WGS sequence"/>
</dbReference>